<dbReference type="GO" id="GO:0071944">
    <property type="term" value="C:cell periphery"/>
    <property type="evidence" value="ECO:0007669"/>
    <property type="project" value="TreeGrafter"/>
</dbReference>
<protein>
    <submittedName>
        <fullName evidence="4">Pistil-specific extensin-like protein</fullName>
    </submittedName>
</protein>
<proteinExistence type="predicted"/>
<sequence length="223" mass="23906">MSFCAAEAIMLLQLSMLLFSSFIVLAMYRLTQLTVHQFVHLIVHPPNQAPALSPSHAPAQPPSNHAPNSAPVPSPACTPVQPPSHSPSPQAPPKSFIAVEGVVLLQVLQYSRFDTLVGASPLQGVTVKLLCNNSKNPMVVKAKTDKRGYFFIAAPKTITTSLSHKCRVSLFTSPLTSCSKPTSFHAGLKGAILRPVKAFVTKKLPFSPYSVGPFSLEPKCGSH</sequence>
<feature type="compositionally biased region" description="Pro residues" evidence="2">
    <location>
        <begin position="70"/>
        <end position="92"/>
    </location>
</feature>
<keyword evidence="3" id="KW-1133">Transmembrane helix</keyword>
<reference evidence="4 5" key="3">
    <citation type="submission" date="2019-11" db="EMBL/GenBank/DDBJ databases">
        <title>A de novo genome assembly of a pear dwarfing rootstock.</title>
        <authorList>
            <person name="Wang F."/>
            <person name="Wang J."/>
            <person name="Li S."/>
            <person name="Zhang Y."/>
            <person name="Fang M."/>
            <person name="Ma L."/>
            <person name="Zhao Y."/>
            <person name="Jiang S."/>
        </authorList>
    </citation>
    <scope>NUCLEOTIDE SEQUENCE [LARGE SCALE GENOMIC DNA]</scope>
    <source>
        <strain evidence="4">S2</strain>
        <tissue evidence="4">Leaf</tissue>
    </source>
</reference>
<comment type="caution">
    <text evidence="4">The sequence shown here is derived from an EMBL/GenBank/DDBJ whole genome shotgun (WGS) entry which is preliminary data.</text>
</comment>
<evidence type="ECO:0000256" key="3">
    <source>
        <dbReference type="SAM" id="Phobius"/>
    </source>
</evidence>
<dbReference type="Proteomes" id="UP000327157">
    <property type="component" value="Chromosome 14"/>
</dbReference>
<dbReference type="Pfam" id="PF01190">
    <property type="entry name" value="Pollen_Ole_e_1"/>
    <property type="match status" value="1"/>
</dbReference>
<organism evidence="4 5">
    <name type="scientific">Pyrus ussuriensis x Pyrus communis</name>
    <dbReference type="NCBI Taxonomy" id="2448454"/>
    <lineage>
        <taxon>Eukaryota</taxon>
        <taxon>Viridiplantae</taxon>
        <taxon>Streptophyta</taxon>
        <taxon>Embryophyta</taxon>
        <taxon>Tracheophyta</taxon>
        <taxon>Spermatophyta</taxon>
        <taxon>Magnoliopsida</taxon>
        <taxon>eudicotyledons</taxon>
        <taxon>Gunneridae</taxon>
        <taxon>Pentapetalae</taxon>
        <taxon>rosids</taxon>
        <taxon>fabids</taxon>
        <taxon>Rosales</taxon>
        <taxon>Rosaceae</taxon>
        <taxon>Amygdaloideae</taxon>
        <taxon>Maleae</taxon>
        <taxon>Pyrus</taxon>
    </lineage>
</organism>
<accession>A0A5N5GBJ2</accession>
<feature type="transmembrane region" description="Helical" evidence="3">
    <location>
        <begin position="6"/>
        <end position="28"/>
    </location>
</feature>
<dbReference type="PRINTS" id="PR01218">
    <property type="entry name" value="PSTLEXTENSIN"/>
</dbReference>
<name>A0A5N5GBJ2_9ROSA</name>
<evidence type="ECO:0000256" key="1">
    <source>
        <dbReference type="ARBA" id="ARBA00022729"/>
    </source>
</evidence>
<evidence type="ECO:0000256" key="2">
    <source>
        <dbReference type="SAM" id="MobiDB-lite"/>
    </source>
</evidence>
<evidence type="ECO:0000313" key="5">
    <source>
        <dbReference type="Proteomes" id="UP000327157"/>
    </source>
</evidence>
<dbReference type="InterPro" id="IPR003882">
    <property type="entry name" value="Pistil_extensin"/>
</dbReference>
<gene>
    <name evidence="4" type="ORF">D8674_011222</name>
</gene>
<dbReference type="AlphaFoldDB" id="A0A5N5GBJ2"/>
<keyword evidence="5" id="KW-1185">Reference proteome</keyword>
<reference evidence="4 5" key="1">
    <citation type="submission" date="2019-09" db="EMBL/GenBank/DDBJ databases">
        <authorList>
            <person name="Ou C."/>
        </authorList>
    </citation>
    <scope>NUCLEOTIDE SEQUENCE [LARGE SCALE GENOMIC DNA]</scope>
    <source>
        <strain evidence="4">S2</strain>
        <tissue evidence="4">Leaf</tissue>
    </source>
</reference>
<dbReference type="EMBL" id="SMOL01000553">
    <property type="protein sequence ID" value="KAB2608054.1"/>
    <property type="molecule type" value="Genomic_DNA"/>
</dbReference>
<evidence type="ECO:0000313" key="4">
    <source>
        <dbReference type="EMBL" id="KAB2608054.1"/>
    </source>
</evidence>
<keyword evidence="3" id="KW-0812">Transmembrane</keyword>
<reference evidence="5" key="2">
    <citation type="submission" date="2019-10" db="EMBL/GenBank/DDBJ databases">
        <title>A de novo genome assembly of a pear dwarfing rootstock.</title>
        <authorList>
            <person name="Wang F."/>
            <person name="Wang J."/>
            <person name="Li S."/>
            <person name="Zhang Y."/>
            <person name="Fang M."/>
            <person name="Ma L."/>
            <person name="Zhao Y."/>
            <person name="Jiang S."/>
        </authorList>
    </citation>
    <scope>NUCLEOTIDE SEQUENCE [LARGE SCALE GENOMIC DNA]</scope>
</reference>
<dbReference type="PANTHER" id="PTHR33470">
    <property type="entry name" value="OS01G0164075 PROTEIN"/>
    <property type="match status" value="1"/>
</dbReference>
<dbReference type="OrthoDB" id="665669at2759"/>
<keyword evidence="3" id="KW-0472">Membrane</keyword>
<dbReference type="PANTHER" id="PTHR33470:SF22">
    <property type="entry name" value="POLLEN OLE E 1 ALLERGEN AND EXTENSIN FAMILY PROTEIN"/>
    <property type="match status" value="1"/>
</dbReference>
<feature type="region of interest" description="Disordered" evidence="2">
    <location>
        <begin position="50"/>
        <end position="92"/>
    </location>
</feature>
<keyword evidence="1" id="KW-0732">Signal</keyword>